<dbReference type="Proteomes" id="UP000249464">
    <property type="component" value="Unassembled WGS sequence"/>
</dbReference>
<evidence type="ECO:0000313" key="2">
    <source>
        <dbReference type="Proteomes" id="UP000249464"/>
    </source>
</evidence>
<organism evidence="1 2">
    <name type="scientific">Microbotryum silenes-dioicae</name>
    <dbReference type="NCBI Taxonomy" id="796604"/>
    <lineage>
        <taxon>Eukaryota</taxon>
        <taxon>Fungi</taxon>
        <taxon>Dikarya</taxon>
        <taxon>Basidiomycota</taxon>
        <taxon>Pucciniomycotina</taxon>
        <taxon>Microbotryomycetes</taxon>
        <taxon>Microbotryales</taxon>
        <taxon>Microbotryaceae</taxon>
        <taxon>Microbotryum</taxon>
    </lineage>
</organism>
<proteinExistence type="predicted"/>
<protein>
    <submittedName>
        <fullName evidence="1">BQ5605_C008g04997 protein</fullName>
    </submittedName>
</protein>
<dbReference type="EMBL" id="FQNC01000048">
    <property type="protein sequence ID" value="SGY78944.1"/>
    <property type="molecule type" value="Genomic_DNA"/>
</dbReference>
<gene>
    <name evidence="1" type="primary">BQ5605_C008g04997</name>
    <name evidence="1" type="ORF">BQ5605_C008G04997</name>
</gene>
<keyword evidence="2" id="KW-1185">Reference proteome</keyword>
<name>A0A2X0N5S3_9BASI</name>
<dbReference type="AlphaFoldDB" id="A0A2X0N5S3"/>
<accession>A0A2X0N5S3</accession>
<sequence length="83" mass="9349">MTYATRVLETRRVSVDGNGWQKLAWRGEHESKVEVDIWRDATRQAGYQTKLSKVAGGDARLCSGCRAYFAWAVTRMIGSLDPL</sequence>
<evidence type="ECO:0000313" key="1">
    <source>
        <dbReference type="EMBL" id="SGY78944.1"/>
    </source>
</evidence>
<reference evidence="1 2" key="1">
    <citation type="submission" date="2016-11" db="EMBL/GenBank/DDBJ databases">
        <authorList>
            <person name="Jaros S."/>
            <person name="Januszkiewicz K."/>
            <person name="Wedrychowicz H."/>
        </authorList>
    </citation>
    <scope>NUCLEOTIDE SEQUENCE [LARGE SCALE GENOMIC DNA]</scope>
</reference>